<feature type="transmembrane region" description="Helical" evidence="8">
    <location>
        <begin position="159"/>
        <end position="176"/>
    </location>
</feature>
<evidence type="ECO:0000256" key="6">
    <source>
        <dbReference type="ARBA" id="ARBA00022989"/>
    </source>
</evidence>
<geneLocation type="plasmid" evidence="11 13">
    <name>24</name>
</geneLocation>
<gene>
    <name evidence="10" type="primary">tphB</name>
    <name evidence="11" type="synonym">proP_3</name>
    <name evidence="10" type="ORF">Lade_1354</name>
    <name evidence="11" type="ORF">NCTC12735_01662</name>
</gene>
<keyword evidence="4 8" id="KW-0812">Transmembrane</keyword>
<dbReference type="Pfam" id="PF00083">
    <property type="entry name" value="Sugar_tr"/>
    <property type="match status" value="1"/>
</dbReference>
<proteinExistence type="predicted"/>
<protein>
    <submittedName>
        <fullName evidence="10 11">Proline/glycine betaine transporter</fullName>
    </submittedName>
</protein>
<evidence type="ECO:0000256" key="2">
    <source>
        <dbReference type="ARBA" id="ARBA00022448"/>
    </source>
</evidence>
<feature type="transmembrane region" description="Helical" evidence="8">
    <location>
        <begin position="28"/>
        <end position="45"/>
    </location>
</feature>
<keyword evidence="6 8" id="KW-1133">Transmembrane helix</keyword>
<dbReference type="PANTHER" id="PTHR43528">
    <property type="entry name" value="ALPHA-KETOGLUTARATE PERMEASE"/>
    <property type="match status" value="1"/>
</dbReference>
<evidence type="ECO:0000313" key="11">
    <source>
        <dbReference type="EMBL" id="VEH86017.1"/>
    </source>
</evidence>
<dbReference type="KEGG" id="ladl:NCTC12735_01662"/>
<dbReference type="EMBL" id="LR134433">
    <property type="protein sequence ID" value="VEH86017.1"/>
    <property type="molecule type" value="Genomic_DNA"/>
</dbReference>
<dbReference type="InterPro" id="IPR005828">
    <property type="entry name" value="MFS_sugar_transport-like"/>
</dbReference>
<keyword evidence="7 8" id="KW-0472">Membrane</keyword>
<dbReference type="GO" id="GO:0005886">
    <property type="term" value="C:plasma membrane"/>
    <property type="evidence" value="ECO:0007669"/>
    <property type="project" value="UniProtKB-SubCell"/>
</dbReference>
<evidence type="ECO:0000313" key="12">
    <source>
        <dbReference type="Proteomes" id="UP000054859"/>
    </source>
</evidence>
<evidence type="ECO:0000256" key="7">
    <source>
        <dbReference type="ARBA" id="ARBA00023136"/>
    </source>
</evidence>
<dbReference type="GO" id="GO:0015293">
    <property type="term" value="F:symporter activity"/>
    <property type="evidence" value="ECO:0007669"/>
    <property type="project" value="UniProtKB-KW"/>
</dbReference>
<feature type="domain" description="Major facilitator superfamily (MFS) profile" evidence="9">
    <location>
        <begin position="1"/>
        <end position="385"/>
    </location>
</feature>
<evidence type="ECO:0000313" key="10">
    <source>
        <dbReference type="EMBL" id="KTC65332.1"/>
    </source>
</evidence>
<dbReference type="Proteomes" id="UP000281170">
    <property type="component" value="Plasmid 24"/>
</dbReference>
<dbReference type="STRING" id="45056.Lade_1354"/>
<evidence type="ECO:0000256" key="1">
    <source>
        <dbReference type="ARBA" id="ARBA00004651"/>
    </source>
</evidence>
<sequence length="400" mass="43995">MVFLEWLDFTLYLYLAKSIFAKEFFPNSAYSLTLTFALFAAAYLARPLGGWLFGSEADKNGRRKPLVFSSALMGLATIGISLLPGYNVLGIYSTWILLFLRLIQGLALGGEINTSGMFMVEHHTQKPLWAGSLVAVSGALGMFLGGTIAALLQSSSISILWRLVFALVGIISLYVCRLRKKLKESPEFLQAQSHKSTIPWTKYWPGLINIAITGAFVSVSVYICNIFWVSFAIDQKLWSSVQCSWAGSLAQCGSAILALFFAFFTSPTKCKKLFQGGMIIISLAAPALFYFTAIQSTIGVIFSLGGYVLCNSLICSSLFYFLYLQLPAQYRCRGVSTIYALSATLGAILLPICQQIASTKSFFWLPAGFVSLVAIISWVVVQINKQQPEKFEHSALAQFN</sequence>
<dbReference type="PROSITE" id="PS50850">
    <property type="entry name" value="MFS"/>
    <property type="match status" value="1"/>
</dbReference>
<feature type="transmembrane region" description="Helical" evidence="8">
    <location>
        <begin position="300"/>
        <end position="324"/>
    </location>
</feature>
<feature type="transmembrane region" description="Helical" evidence="8">
    <location>
        <begin position="276"/>
        <end position="294"/>
    </location>
</feature>
<dbReference type="PANTHER" id="PTHR43528:SF1">
    <property type="entry name" value="ALPHA-KETOGLUTARATE PERMEASE"/>
    <property type="match status" value="1"/>
</dbReference>
<keyword evidence="5" id="KW-0769">Symport</keyword>
<evidence type="ECO:0000256" key="4">
    <source>
        <dbReference type="ARBA" id="ARBA00022692"/>
    </source>
</evidence>
<evidence type="ECO:0000256" key="8">
    <source>
        <dbReference type="SAM" id="Phobius"/>
    </source>
</evidence>
<dbReference type="Gene3D" id="1.20.1250.20">
    <property type="entry name" value="MFS general substrate transporter like domains"/>
    <property type="match status" value="1"/>
</dbReference>
<feature type="transmembrane region" description="Helical" evidence="8">
    <location>
        <begin position="245"/>
        <end position="264"/>
    </location>
</feature>
<keyword evidence="3" id="KW-1003">Cell membrane</keyword>
<dbReference type="InterPro" id="IPR036259">
    <property type="entry name" value="MFS_trans_sf"/>
</dbReference>
<reference evidence="10 12" key="1">
    <citation type="submission" date="2015-11" db="EMBL/GenBank/DDBJ databases">
        <title>Identification of large and diverse effector repertoires of 38 Legionella species.</title>
        <authorList>
            <person name="Burstein D."/>
            <person name="Amaro F."/>
            <person name="Zusman T."/>
            <person name="Lifshitz Z."/>
            <person name="Cohen O."/>
            <person name="Gilbert J.A."/>
            <person name="Pupko T."/>
            <person name="Shuman H.A."/>
            <person name="Segal G."/>
        </authorList>
    </citation>
    <scope>NUCLEOTIDE SEQUENCE [LARGE SCALE GENOMIC DNA]</scope>
    <source>
        <strain evidence="10 12">1762-AUS-E</strain>
    </source>
</reference>
<feature type="transmembrane region" description="Helical" evidence="8">
    <location>
        <begin position="363"/>
        <end position="381"/>
    </location>
</feature>
<feature type="transmembrane region" description="Helical" evidence="8">
    <location>
        <begin position="336"/>
        <end position="357"/>
    </location>
</feature>
<comment type="subcellular location">
    <subcellularLocation>
        <location evidence="1">Cell membrane</location>
        <topology evidence="1">Multi-pass membrane protein</topology>
    </subcellularLocation>
</comment>
<dbReference type="PATRIC" id="fig|45056.6.peg.1399"/>
<keyword evidence="11" id="KW-0614">Plasmid</keyword>
<dbReference type="InterPro" id="IPR051084">
    <property type="entry name" value="H+-coupled_symporters"/>
</dbReference>
<feature type="transmembrane region" description="Helical" evidence="8">
    <location>
        <begin position="89"/>
        <end position="108"/>
    </location>
</feature>
<dbReference type="AlphaFoldDB" id="A0A0W0R2N5"/>
<organism evidence="10 12">
    <name type="scientific">Legionella adelaidensis</name>
    <dbReference type="NCBI Taxonomy" id="45056"/>
    <lineage>
        <taxon>Bacteria</taxon>
        <taxon>Pseudomonadati</taxon>
        <taxon>Pseudomonadota</taxon>
        <taxon>Gammaproteobacteria</taxon>
        <taxon>Legionellales</taxon>
        <taxon>Legionellaceae</taxon>
        <taxon>Legionella</taxon>
    </lineage>
</organism>
<reference evidence="11 13" key="2">
    <citation type="submission" date="2018-12" db="EMBL/GenBank/DDBJ databases">
        <authorList>
            <consortium name="Pathogen Informatics"/>
        </authorList>
    </citation>
    <scope>NUCLEOTIDE SEQUENCE [LARGE SCALE GENOMIC DNA]</scope>
    <source>
        <strain evidence="11 13">NCTC12735</strain>
        <plasmid evidence="13">24</plasmid>
    </source>
</reference>
<dbReference type="Proteomes" id="UP000054859">
    <property type="component" value="Unassembled WGS sequence"/>
</dbReference>
<keyword evidence="12" id="KW-1185">Reference proteome</keyword>
<dbReference type="InterPro" id="IPR020846">
    <property type="entry name" value="MFS_dom"/>
</dbReference>
<feature type="transmembrane region" description="Helical" evidence="8">
    <location>
        <begin position="128"/>
        <end position="153"/>
    </location>
</feature>
<evidence type="ECO:0000256" key="5">
    <source>
        <dbReference type="ARBA" id="ARBA00022847"/>
    </source>
</evidence>
<feature type="transmembrane region" description="Helical" evidence="8">
    <location>
        <begin position="66"/>
        <end position="83"/>
    </location>
</feature>
<evidence type="ECO:0000259" key="9">
    <source>
        <dbReference type="PROSITE" id="PS50850"/>
    </source>
</evidence>
<evidence type="ECO:0000256" key="3">
    <source>
        <dbReference type="ARBA" id="ARBA00022475"/>
    </source>
</evidence>
<feature type="transmembrane region" description="Helical" evidence="8">
    <location>
        <begin position="207"/>
        <end position="233"/>
    </location>
</feature>
<dbReference type="EMBL" id="LNKA01000002">
    <property type="protein sequence ID" value="KTC65332.1"/>
    <property type="molecule type" value="Genomic_DNA"/>
</dbReference>
<dbReference type="SUPFAM" id="SSF103473">
    <property type="entry name" value="MFS general substrate transporter"/>
    <property type="match status" value="1"/>
</dbReference>
<name>A0A0W0R2N5_9GAMM</name>
<accession>A0A0W0R2N5</accession>
<evidence type="ECO:0000313" key="13">
    <source>
        <dbReference type="Proteomes" id="UP000281170"/>
    </source>
</evidence>
<keyword evidence="2" id="KW-0813">Transport</keyword>